<dbReference type="PANTHER" id="PTHR15892">
    <property type="entry name" value="MITOCHONDRIAL RIBOSOMAL PROTEIN L30"/>
    <property type="match status" value="1"/>
</dbReference>
<dbReference type="SUPFAM" id="SSF55129">
    <property type="entry name" value="Ribosomal protein L30p/L7e"/>
    <property type="match status" value="1"/>
</dbReference>
<feature type="domain" description="Large ribosomal subunit protein uL30-like ferredoxin-like fold" evidence="7">
    <location>
        <begin position="7"/>
        <end position="57"/>
    </location>
</feature>
<dbReference type="HAMAP" id="MF_01371_B">
    <property type="entry name" value="Ribosomal_uL30_B"/>
    <property type="match status" value="1"/>
</dbReference>
<evidence type="ECO:0000256" key="1">
    <source>
        <dbReference type="ARBA" id="ARBA00007594"/>
    </source>
</evidence>
<evidence type="ECO:0000256" key="5">
    <source>
        <dbReference type="HAMAP-Rule" id="MF_01371"/>
    </source>
</evidence>
<evidence type="ECO:0000256" key="6">
    <source>
        <dbReference type="RuleBase" id="RU003734"/>
    </source>
</evidence>
<evidence type="ECO:0000259" key="7">
    <source>
        <dbReference type="Pfam" id="PF00327"/>
    </source>
</evidence>
<gene>
    <name evidence="5 8" type="primary">rpmD</name>
    <name evidence="8" type="ORF">H2C83_12835</name>
</gene>
<comment type="similarity">
    <text evidence="1 5 6">Belongs to the universal ribosomal protein uL30 family.</text>
</comment>
<dbReference type="AlphaFoldDB" id="A0A7W2AS93"/>
<dbReference type="InterPro" id="IPR018038">
    <property type="entry name" value="Ribosomal_uL30_CS"/>
</dbReference>
<evidence type="ECO:0000313" key="8">
    <source>
        <dbReference type="EMBL" id="MBA4603187.1"/>
    </source>
</evidence>
<dbReference type="InterPro" id="IPR005996">
    <property type="entry name" value="Ribosomal_uL30_bac-type"/>
</dbReference>
<sequence length="64" mass="7263">MTVAKKLAITLKRSMIGRPEVQRVTLRTLGLTKREQTVTHQDNPAIRGMLNKVKHLVEVQELGE</sequence>
<dbReference type="Proteomes" id="UP000538292">
    <property type="component" value="Unassembled WGS sequence"/>
</dbReference>
<dbReference type="FunFam" id="3.30.1390.20:FF:000001">
    <property type="entry name" value="50S ribosomal protein L30"/>
    <property type="match status" value="1"/>
</dbReference>
<dbReference type="EMBL" id="JACEOL010000042">
    <property type="protein sequence ID" value="MBA4603187.1"/>
    <property type="molecule type" value="Genomic_DNA"/>
</dbReference>
<accession>A0A7W2AS93</accession>
<keyword evidence="4 5" id="KW-0687">Ribonucleoprotein</keyword>
<dbReference type="RefSeq" id="WP_181741473.1">
    <property type="nucleotide sequence ID" value="NZ_JACEOL010000042.1"/>
</dbReference>
<dbReference type="PIRSF" id="PIRSF002211">
    <property type="entry name" value="Ribosomal_L30_bac-type"/>
    <property type="match status" value="1"/>
</dbReference>
<comment type="subunit">
    <text evidence="2 5">Part of the 50S ribosomal subunit.</text>
</comment>
<evidence type="ECO:0000256" key="3">
    <source>
        <dbReference type="ARBA" id="ARBA00022980"/>
    </source>
</evidence>
<protein>
    <recommendedName>
        <fullName evidence="5">Large ribosomal subunit protein uL30</fullName>
    </recommendedName>
</protein>
<evidence type="ECO:0000256" key="2">
    <source>
        <dbReference type="ARBA" id="ARBA00011838"/>
    </source>
</evidence>
<reference evidence="8 9" key="1">
    <citation type="submission" date="2020-07" db="EMBL/GenBank/DDBJ databases">
        <title>Thermoactinomyces phylogeny.</title>
        <authorList>
            <person name="Dunlap C."/>
        </authorList>
    </citation>
    <scope>NUCLEOTIDE SEQUENCE [LARGE SCALE GENOMIC DNA]</scope>
    <source>
        <strain evidence="8 9">AMNI-1</strain>
    </source>
</reference>
<evidence type="ECO:0000313" key="9">
    <source>
        <dbReference type="Proteomes" id="UP000538292"/>
    </source>
</evidence>
<dbReference type="GO" id="GO:0006412">
    <property type="term" value="P:translation"/>
    <property type="evidence" value="ECO:0007669"/>
    <property type="project" value="UniProtKB-UniRule"/>
</dbReference>
<dbReference type="GO" id="GO:0003735">
    <property type="term" value="F:structural constituent of ribosome"/>
    <property type="evidence" value="ECO:0007669"/>
    <property type="project" value="InterPro"/>
</dbReference>
<dbReference type="CDD" id="cd01658">
    <property type="entry name" value="Ribosomal_L30"/>
    <property type="match status" value="1"/>
</dbReference>
<dbReference type="InterPro" id="IPR016082">
    <property type="entry name" value="Ribosomal_uL30_ferredoxin-like"/>
</dbReference>
<organism evidence="8 9">
    <name type="scientific">Thermoactinomyces mirandus</name>
    <dbReference type="NCBI Taxonomy" id="2756294"/>
    <lineage>
        <taxon>Bacteria</taxon>
        <taxon>Bacillati</taxon>
        <taxon>Bacillota</taxon>
        <taxon>Bacilli</taxon>
        <taxon>Bacillales</taxon>
        <taxon>Thermoactinomycetaceae</taxon>
        <taxon>Thermoactinomyces</taxon>
    </lineage>
</organism>
<dbReference type="InterPro" id="IPR036919">
    <property type="entry name" value="Ribo_uL30_ferredoxin-like_sf"/>
</dbReference>
<dbReference type="Gene3D" id="3.30.1390.20">
    <property type="entry name" value="Ribosomal protein L30, ferredoxin-like fold domain"/>
    <property type="match status" value="1"/>
</dbReference>
<evidence type="ECO:0000256" key="4">
    <source>
        <dbReference type="ARBA" id="ARBA00023274"/>
    </source>
</evidence>
<dbReference type="PROSITE" id="PS00634">
    <property type="entry name" value="RIBOSOMAL_L30"/>
    <property type="match status" value="1"/>
</dbReference>
<proteinExistence type="inferred from homology"/>
<dbReference type="PANTHER" id="PTHR15892:SF2">
    <property type="entry name" value="LARGE RIBOSOMAL SUBUNIT PROTEIN UL30M"/>
    <property type="match status" value="1"/>
</dbReference>
<keyword evidence="9" id="KW-1185">Reference proteome</keyword>
<keyword evidence="3 5" id="KW-0689">Ribosomal protein</keyword>
<dbReference type="GO" id="GO:0022625">
    <property type="term" value="C:cytosolic large ribosomal subunit"/>
    <property type="evidence" value="ECO:0007669"/>
    <property type="project" value="TreeGrafter"/>
</dbReference>
<comment type="caution">
    <text evidence="8">The sequence shown here is derived from an EMBL/GenBank/DDBJ whole genome shotgun (WGS) entry which is preliminary data.</text>
</comment>
<dbReference type="NCBIfam" id="TIGR01308">
    <property type="entry name" value="rpmD_bact"/>
    <property type="match status" value="1"/>
</dbReference>
<name>A0A7W2AS93_9BACL</name>
<dbReference type="Pfam" id="PF00327">
    <property type="entry name" value="Ribosomal_L30"/>
    <property type="match status" value="1"/>
</dbReference>